<accession>A0A1H8W4V3</accession>
<name>A0A1H8W4V3_9RHOB</name>
<evidence type="ECO:0000256" key="6">
    <source>
        <dbReference type="SAM" id="Phobius"/>
    </source>
</evidence>
<organism evidence="8 9">
    <name type="scientific">Salinihabitans flavidus</name>
    <dbReference type="NCBI Taxonomy" id="569882"/>
    <lineage>
        <taxon>Bacteria</taxon>
        <taxon>Pseudomonadati</taxon>
        <taxon>Pseudomonadota</taxon>
        <taxon>Alphaproteobacteria</taxon>
        <taxon>Rhodobacterales</taxon>
        <taxon>Roseobacteraceae</taxon>
        <taxon>Salinihabitans</taxon>
    </lineage>
</organism>
<keyword evidence="9" id="KW-1185">Reference proteome</keyword>
<gene>
    <name evidence="8" type="ORF">SAMN04490248_1435</name>
</gene>
<feature type="transmembrane region" description="Helical" evidence="6">
    <location>
        <begin position="92"/>
        <end position="108"/>
    </location>
</feature>
<keyword evidence="2" id="KW-1003">Cell membrane</keyword>
<evidence type="ECO:0000256" key="4">
    <source>
        <dbReference type="ARBA" id="ARBA00022989"/>
    </source>
</evidence>
<evidence type="ECO:0000256" key="2">
    <source>
        <dbReference type="ARBA" id="ARBA00022475"/>
    </source>
</evidence>
<feature type="transmembrane region" description="Helical" evidence="6">
    <location>
        <begin position="241"/>
        <end position="264"/>
    </location>
</feature>
<feature type="transmembrane region" description="Helical" evidence="6">
    <location>
        <begin position="63"/>
        <end position="80"/>
    </location>
</feature>
<evidence type="ECO:0000256" key="7">
    <source>
        <dbReference type="SAM" id="SignalP"/>
    </source>
</evidence>
<keyword evidence="5 6" id="KW-0472">Membrane</keyword>
<dbReference type="OrthoDB" id="9809785at2"/>
<keyword evidence="7" id="KW-0732">Signal</keyword>
<feature type="transmembrane region" description="Helical" evidence="6">
    <location>
        <begin position="192"/>
        <end position="213"/>
    </location>
</feature>
<feature type="transmembrane region" description="Helical" evidence="6">
    <location>
        <begin position="114"/>
        <end position="133"/>
    </location>
</feature>
<feature type="chain" id="PRO_5011646035" evidence="7">
    <location>
        <begin position="26"/>
        <end position="350"/>
    </location>
</feature>
<keyword evidence="4 6" id="KW-1133">Transmembrane helix</keyword>
<dbReference type="STRING" id="569882.SAMN04490248_1435"/>
<reference evidence="8 9" key="1">
    <citation type="submission" date="2016-10" db="EMBL/GenBank/DDBJ databases">
        <authorList>
            <person name="de Groot N.N."/>
        </authorList>
    </citation>
    <scope>NUCLEOTIDE SEQUENCE [LARGE SCALE GENOMIC DNA]</scope>
    <source>
        <strain evidence="8 9">DSM 27842</strain>
    </source>
</reference>
<feature type="transmembrane region" description="Helical" evidence="6">
    <location>
        <begin position="315"/>
        <end position="334"/>
    </location>
</feature>
<comment type="subcellular location">
    <subcellularLocation>
        <location evidence="1">Cell membrane</location>
        <topology evidence="1">Multi-pass membrane protein</topology>
    </subcellularLocation>
</comment>
<dbReference type="Pfam" id="PF02653">
    <property type="entry name" value="BPD_transp_2"/>
    <property type="match status" value="1"/>
</dbReference>
<protein>
    <submittedName>
        <fullName evidence="8">Nucleoside ABC transporter membrane protein</fullName>
    </submittedName>
</protein>
<proteinExistence type="predicted"/>
<sequence>MNWRLQRLPSANPTAALLASVAACAAALLLAAGIAAIAGFNPLALLGQVLSLVLGTRFGLEDFGLLLTPLILTGLSVIIMRRMGLWNIGAEGQFYAGAVGAAAIGLFIDGPPAVMLVVMFFGGAFSGALWIAIPALARAYAGVNELITTLLLNFVALLLVYYLGTGPWRDRGAGTLGSTPRIPYEMREFWGIVHWGLPIAVAMTFLVAGLLTFTRWGYEVRISGANPENAQYAGIPVRRRILSVMFAAGAISGIAGMLEIAGTVHRLQGGISNNFGYLGIIVAVLAGSSCLGVLATAGLFAFILSAGIVLQTQGLTTSAVVALTGLILLFNAIGQEFARYRVLRAKGGDT</sequence>
<dbReference type="CDD" id="cd06580">
    <property type="entry name" value="TM_PBP1_transp_TpRbsC_like"/>
    <property type="match status" value="1"/>
</dbReference>
<dbReference type="PANTHER" id="PTHR47089">
    <property type="entry name" value="ABC TRANSPORTER, PERMEASE PROTEIN"/>
    <property type="match status" value="1"/>
</dbReference>
<dbReference type="AlphaFoldDB" id="A0A1H8W4V3"/>
<dbReference type="PROSITE" id="PS51257">
    <property type="entry name" value="PROKAR_LIPOPROTEIN"/>
    <property type="match status" value="1"/>
</dbReference>
<dbReference type="EMBL" id="FODS01000043">
    <property type="protein sequence ID" value="SEP22573.1"/>
    <property type="molecule type" value="Genomic_DNA"/>
</dbReference>
<dbReference type="GO" id="GO:0005886">
    <property type="term" value="C:plasma membrane"/>
    <property type="evidence" value="ECO:0007669"/>
    <property type="project" value="UniProtKB-SubCell"/>
</dbReference>
<evidence type="ECO:0000313" key="9">
    <source>
        <dbReference type="Proteomes" id="UP000198893"/>
    </source>
</evidence>
<evidence type="ECO:0000256" key="1">
    <source>
        <dbReference type="ARBA" id="ARBA00004651"/>
    </source>
</evidence>
<keyword evidence="3 6" id="KW-0812">Transmembrane</keyword>
<feature type="transmembrane region" description="Helical" evidence="6">
    <location>
        <begin position="145"/>
        <end position="164"/>
    </location>
</feature>
<evidence type="ECO:0000313" key="8">
    <source>
        <dbReference type="EMBL" id="SEP22573.1"/>
    </source>
</evidence>
<dbReference type="GO" id="GO:0022857">
    <property type="term" value="F:transmembrane transporter activity"/>
    <property type="evidence" value="ECO:0007669"/>
    <property type="project" value="InterPro"/>
</dbReference>
<dbReference type="InterPro" id="IPR001851">
    <property type="entry name" value="ABC_transp_permease"/>
</dbReference>
<evidence type="ECO:0000256" key="3">
    <source>
        <dbReference type="ARBA" id="ARBA00022692"/>
    </source>
</evidence>
<feature type="signal peptide" evidence="7">
    <location>
        <begin position="1"/>
        <end position="25"/>
    </location>
</feature>
<evidence type="ECO:0000256" key="5">
    <source>
        <dbReference type="ARBA" id="ARBA00023136"/>
    </source>
</evidence>
<dbReference type="PANTHER" id="PTHR47089:SF1">
    <property type="entry name" value="GUANOSINE ABC TRANSPORTER PERMEASE PROTEIN NUPP"/>
    <property type="match status" value="1"/>
</dbReference>
<feature type="transmembrane region" description="Helical" evidence="6">
    <location>
        <begin position="276"/>
        <end position="303"/>
    </location>
</feature>
<dbReference type="Proteomes" id="UP000198893">
    <property type="component" value="Unassembled WGS sequence"/>
</dbReference>
<dbReference type="RefSeq" id="WP_093120645.1">
    <property type="nucleotide sequence ID" value="NZ_FODS01000043.1"/>
</dbReference>